<sequence>MNFCAGGAEPPEMFQRTKCLIVQHLMPELRDNALQELTEVVKNQFSGVCFLFAVIVKLSRMSQRSGRFLDPEMSLNRRRLIVGSAFLEGKTVHGAGSIAVVLLRYHQFALAGRNFRVSNAVHLLRCEHARLHTDSF</sequence>
<dbReference type="Proteomes" id="UP001057402">
    <property type="component" value="Chromosome 6"/>
</dbReference>
<name>A0ACB9QGK4_9MYRT</name>
<comment type="caution">
    <text evidence="1">The sequence shown here is derived from an EMBL/GenBank/DDBJ whole genome shotgun (WGS) entry which is preliminary data.</text>
</comment>
<reference evidence="2" key="1">
    <citation type="journal article" date="2023" name="Front. Plant Sci.">
        <title>Chromosomal-level genome assembly of Melastoma candidum provides insights into trichome evolution.</title>
        <authorList>
            <person name="Zhong Y."/>
            <person name="Wu W."/>
            <person name="Sun C."/>
            <person name="Zou P."/>
            <person name="Liu Y."/>
            <person name="Dai S."/>
            <person name="Zhou R."/>
        </authorList>
    </citation>
    <scope>NUCLEOTIDE SEQUENCE [LARGE SCALE GENOMIC DNA]</scope>
</reference>
<organism evidence="1 2">
    <name type="scientific">Melastoma candidum</name>
    <dbReference type="NCBI Taxonomy" id="119954"/>
    <lineage>
        <taxon>Eukaryota</taxon>
        <taxon>Viridiplantae</taxon>
        <taxon>Streptophyta</taxon>
        <taxon>Embryophyta</taxon>
        <taxon>Tracheophyta</taxon>
        <taxon>Spermatophyta</taxon>
        <taxon>Magnoliopsida</taxon>
        <taxon>eudicotyledons</taxon>
        <taxon>Gunneridae</taxon>
        <taxon>Pentapetalae</taxon>
        <taxon>rosids</taxon>
        <taxon>malvids</taxon>
        <taxon>Myrtales</taxon>
        <taxon>Melastomataceae</taxon>
        <taxon>Melastomatoideae</taxon>
        <taxon>Melastomateae</taxon>
        <taxon>Melastoma</taxon>
    </lineage>
</organism>
<protein>
    <submittedName>
        <fullName evidence="1">Uncharacterized protein</fullName>
    </submittedName>
</protein>
<accession>A0ACB9QGK4</accession>
<keyword evidence="2" id="KW-1185">Reference proteome</keyword>
<dbReference type="EMBL" id="CM042885">
    <property type="protein sequence ID" value="KAI4364279.1"/>
    <property type="molecule type" value="Genomic_DNA"/>
</dbReference>
<evidence type="ECO:0000313" key="2">
    <source>
        <dbReference type="Proteomes" id="UP001057402"/>
    </source>
</evidence>
<evidence type="ECO:0000313" key="1">
    <source>
        <dbReference type="EMBL" id="KAI4364279.1"/>
    </source>
</evidence>
<proteinExistence type="predicted"/>
<gene>
    <name evidence="1" type="ORF">MLD38_020393</name>
</gene>